<protein>
    <submittedName>
        <fullName evidence="1">Uncharacterized protein</fullName>
    </submittedName>
</protein>
<comment type="caution">
    <text evidence="1">The sequence shown here is derived from an EMBL/GenBank/DDBJ whole genome shotgun (WGS) entry which is preliminary data.</text>
</comment>
<accession>A0A6C8GNR0</accession>
<sequence length="37" mass="4035">MVEEMEDVICDGVTEMEDVICDGTVSQIVKPDTQAGF</sequence>
<evidence type="ECO:0000313" key="1">
    <source>
        <dbReference type="EMBL" id="EHC36750.1"/>
    </source>
</evidence>
<reference evidence="1 2" key="1">
    <citation type="journal article" date="2011" name="BMC Genomics">
        <title>Genome sequencing reveals diversification of virulence factor content and possible host adaptation in distinct subpopulations of Salmonella enterica.</title>
        <authorList>
            <person name="den Bakker H.C."/>
            <person name="Moreno Switt A.I."/>
            <person name="Govoni G."/>
            <person name="Cummings C.A."/>
            <person name="Ranieri M.L."/>
            <person name="Degoricija L."/>
            <person name="Hoelzer K."/>
            <person name="Rodriguez-Rivera L.D."/>
            <person name="Brown S."/>
            <person name="Bolchacova E."/>
            <person name="Furtado M.R."/>
            <person name="Wiedmann M."/>
        </authorList>
    </citation>
    <scope>NUCLEOTIDE SEQUENCE [LARGE SCALE GENOMIC DNA]</scope>
    <source>
        <strain evidence="1 2">A4-669</strain>
    </source>
</reference>
<gene>
    <name evidence="1" type="ORF">LTSEADE_2372</name>
</gene>
<name>A0A6C8GNR0_SALET</name>
<proteinExistence type="predicted"/>
<evidence type="ECO:0000313" key="2">
    <source>
        <dbReference type="Proteomes" id="UP000004906"/>
    </source>
</evidence>
<dbReference type="Proteomes" id="UP000004906">
    <property type="component" value="Unassembled WGS sequence"/>
</dbReference>
<organism evidence="1 2">
    <name type="scientific">Salmonella enterica subsp. enterica serovar Adelaide str. A4-669</name>
    <dbReference type="NCBI Taxonomy" id="913063"/>
    <lineage>
        <taxon>Bacteria</taxon>
        <taxon>Pseudomonadati</taxon>
        <taxon>Pseudomonadota</taxon>
        <taxon>Gammaproteobacteria</taxon>
        <taxon>Enterobacterales</taxon>
        <taxon>Enterobacteriaceae</taxon>
        <taxon>Salmonella</taxon>
    </lineage>
</organism>
<dbReference type="EMBL" id="AFCI01000827">
    <property type="protein sequence ID" value="EHC36750.1"/>
    <property type="molecule type" value="Genomic_DNA"/>
</dbReference>
<dbReference type="AlphaFoldDB" id="A0A6C8GNR0"/>